<evidence type="ECO:0000259" key="10">
    <source>
        <dbReference type="PROSITE" id="PS51371"/>
    </source>
</evidence>
<feature type="domain" description="CBS" evidence="10">
    <location>
        <begin position="211"/>
        <end position="269"/>
    </location>
</feature>
<name>A0A6S6TEY5_9GAMM</name>
<evidence type="ECO:0000256" key="5">
    <source>
        <dbReference type="ARBA" id="ARBA00022842"/>
    </source>
</evidence>
<evidence type="ECO:0000256" key="8">
    <source>
        <dbReference type="PROSITE-ProRule" id="PRU00703"/>
    </source>
</evidence>
<dbReference type="Pfam" id="PF01769">
    <property type="entry name" value="MgtE"/>
    <property type="match status" value="1"/>
</dbReference>
<dbReference type="SMART" id="SM00924">
    <property type="entry name" value="MgtE_N"/>
    <property type="match status" value="1"/>
</dbReference>
<dbReference type="InterPro" id="IPR036739">
    <property type="entry name" value="SLC41_membr_dom_sf"/>
</dbReference>
<dbReference type="SMART" id="SM00116">
    <property type="entry name" value="CBS"/>
    <property type="match status" value="2"/>
</dbReference>
<dbReference type="Pfam" id="PF00571">
    <property type="entry name" value="CBS"/>
    <property type="match status" value="1"/>
</dbReference>
<proteinExistence type="inferred from homology"/>
<dbReference type="InterPro" id="IPR006669">
    <property type="entry name" value="MgtE_transporter"/>
</dbReference>
<evidence type="ECO:0000256" key="3">
    <source>
        <dbReference type="ARBA" id="ARBA00022448"/>
    </source>
</evidence>
<keyword evidence="8" id="KW-0129">CBS domain</keyword>
<feature type="transmembrane region" description="Helical" evidence="9">
    <location>
        <begin position="293"/>
        <end position="314"/>
    </location>
</feature>
<protein>
    <recommendedName>
        <fullName evidence="9">Magnesium transporter MgtE</fullName>
    </recommendedName>
</protein>
<keyword evidence="6 9" id="KW-1133">Transmembrane helix</keyword>
<dbReference type="AlphaFoldDB" id="A0A6S6TEY5"/>
<dbReference type="Pfam" id="PF03448">
    <property type="entry name" value="MgtE_N"/>
    <property type="match status" value="1"/>
</dbReference>
<comment type="similarity">
    <text evidence="2 9">Belongs to the SLC41A transporter family.</text>
</comment>
<evidence type="ECO:0000256" key="6">
    <source>
        <dbReference type="ARBA" id="ARBA00022989"/>
    </source>
</evidence>
<dbReference type="Gene3D" id="1.10.357.20">
    <property type="entry name" value="SLC41 divalent cation transporters, integral membrane domain"/>
    <property type="match status" value="1"/>
</dbReference>
<dbReference type="SUPFAM" id="SSF54631">
    <property type="entry name" value="CBS-domain pair"/>
    <property type="match status" value="1"/>
</dbReference>
<keyword evidence="4 9" id="KW-0812">Transmembrane</keyword>
<feature type="transmembrane region" description="Helical" evidence="9">
    <location>
        <begin position="320"/>
        <end position="346"/>
    </location>
</feature>
<keyword evidence="9" id="KW-1003">Cell membrane</keyword>
<evidence type="ECO:0000256" key="1">
    <source>
        <dbReference type="ARBA" id="ARBA00004141"/>
    </source>
</evidence>
<dbReference type="InterPro" id="IPR000644">
    <property type="entry name" value="CBS_dom"/>
</dbReference>
<dbReference type="PANTHER" id="PTHR43773">
    <property type="entry name" value="MAGNESIUM TRANSPORTER MGTE"/>
    <property type="match status" value="1"/>
</dbReference>
<dbReference type="Gene3D" id="1.25.60.10">
    <property type="entry name" value="MgtE N-terminal domain-like"/>
    <property type="match status" value="1"/>
</dbReference>
<dbReference type="InterPro" id="IPR006667">
    <property type="entry name" value="SLC41_membr_dom"/>
</dbReference>
<organism evidence="11">
    <name type="scientific">uncultured Thiotrichaceae bacterium</name>
    <dbReference type="NCBI Taxonomy" id="298394"/>
    <lineage>
        <taxon>Bacteria</taxon>
        <taxon>Pseudomonadati</taxon>
        <taxon>Pseudomonadota</taxon>
        <taxon>Gammaproteobacteria</taxon>
        <taxon>Thiotrichales</taxon>
        <taxon>Thiotrichaceae</taxon>
        <taxon>environmental samples</taxon>
    </lineage>
</organism>
<dbReference type="InterPro" id="IPR038076">
    <property type="entry name" value="MgtE_N_sf"/>
</dbReference>
<dbReference type="EMBL" id="CACVAV010000225">
    <property type="protein sequence ID" value="CAA6813892.1"/>
    <property type="molecule type" value="Genomic_DNA"/>
</dbReference>
<evidence type="ECO:0000256" key="9">
    <source>
        <dbReference type="RuleBase" id="RU362011"/>
    </source>
</evidence>
<evidence type="ECO:0000256" key="4">
    <source>
        <dbReference type="ARBA" id="ARBA00022692"/>
    </source>
</evidence>
<dbReference type="NCBIfam" id="TIGR00400">
    <property type="entry name" value="mgtE"/>
    <property type="match status" value="1"/>
</dbReference>
<keyword evidence="3 9" id="KW-0813">Transport</keyword>
<dbReference type="GO" id="GO:0046872">
    <property type="term" value="F:metal ion binding"/>
    <property type="evidence" value="ECO:0007669"/>
    <property type="project" value="UniProtKB-KW"/>
</dbReference>
<dbReference type="Gene3D" id="3.10.580.10">
    <property type="entry name" value="CBS-domain"/>
    <property type="match status" value="1"/>
</dbReference>
<dbReference type="InterPro" id="IPR006668">
    <property type="entry name" value="Mg_transptr_MgtE_intracell_dom"/>
</dbReference>
<comment type="function">
    <text evidence="9">Acts as a magnesium transporter.</text>
</comment>
<feature type="transmembrane region" description="Helical" evidence="9">
    <location>
        <begin position="367"/>
        <end position="388"/>
    </location>
</feature>
<dbReference type="InterPro" id="IPR046342">
    <property type="entry name" value="CBS_dom_sf"/>
</dbReference>
<dbReference type="SUPFAM" id="SSF161093">
    <property type="entry name" value="MgtE membrane domain-like"/>
    <property type="match status" value="1"/>
</dbReference>
<evidence type="ECO:0000313" key="11">
    <source>
        <dbReference type="EMBL" id="CAA6813892.1"/>
    </source>
</evidence>
<keyword evidence="7 9" id="KW-0472">Membrane</keyword>
<keyword evidence="5 9" id="KW-0460">Magnesium</keyword>
<dbReference type="GO" id="GO:0015095">
    <property type="term" value="F:magnesium ion transmembrane transporter activity"/>
    <property type="evidence" value="ECO:0007669"/>
    <property type="project" value="UniProtKB-UniRule"/>
</dbReference>
<gene>
    <name evidence="11" type="ORF">HELGO_WM42131</name>
</gene>
<evidence type="ECO:0000256" key="7">
    <source>
        <dbReference type="ARBA" id="ARBA00023136"/>
    </source>
</evidence>
<keyword evidence="9" id="KW-0479">Metal-binding</keyword>
<feature type="transmembrane region" description="Helical" evidence="9">
    <location>
        <begin position="428"/>
        <end position="455"/>
    </location>
</feature>
<reference evidence="11" key="1">
    <citation type="submission" date="2020-01" db="EMBL/GenBank/DDBJ databases">
        <authorList>
            <person name="Meier V. D."/>
            <person name="Meier V D."/>
        </authorList>
    </citation>
    <scope>NUCLEOTIDE SEQUENCE</scope>
    <source>
        <strain evidence="11">HLG_WM_MAG_08</strain>
    </source>
</reference>
<comment type="subcellular location">
    <subcellularLocation>
        <location evidence="9">Cell membrane</location>
        <topology evidence="9">Multi-pass membrane protein</topology>
    </subcellularLocation>
    <subcellularLocation>
        <location evidence="1">Membrane</location>
        <topology evidence="1">Multi-pass membrane protein</topology>
    </subcellularLocation>
</comment>
<accession>A0A6S6TEY5</accession>
<sequence length="456" mass="49555">MTTMTDSLPVKASTTNLIGLVMDALPTNDDSTLYSLLADRSSGEIAHLLESLPDASRTQLWPYIPEHHYGEVLVELGEVARLSLASHLDQQQVVEAVNSLESYDLADMLETFPNELNEAVRSSLNEDVLQELDATLAFPEDSAGRLVNRKVIAIRSDITLETVLRFLRIHETIPKYTTGFIVIDRQNKFQGELLLSDLLTRNPAWRVADIMKTDVLTVSPEMPQNELAILFQDHELSSVPVVDAEGELLGRITLDEMVYVLQESADHQIMGAVGLDEGEDLFSPIIPSAKRRLFWLGLNLITAFLAAWVIGLFAVALDKIVALAVLMPIVASMGGIAGGQTLTLVIRGLATGTISAANARWLAYKEIAISVISGFTWAVVVGIVSYLWFEDIRISLVLAASMVVNLLIASISGFGIPMLMKRVGIDPALAGGVVLTTATDVVGFVSFLGLATLFLL</sequence>
<dbReference type="SUPFAM" id="SSF158791">
    <property type="entry name" value="MgtE N-terminal domain-like"/>
    <property type="match status" value="1"/>
</dbReference>
<comment type="subunit">
    <text evidence="9">Homodimer.</text>
</comment>
<evidence type="ECO:0000256" key="2">
    <source>
        <dbReference type="ARBA" id="ARBA00009749"/>
    </source>
</evidence>
<dbReference type="CDD" id="cd04606">
    <property type="entry name" value="CBS_pair_Mg_transporter"/>
    <property type="match status" value="1"/>
</dbReference>
<dbReference type="PANTHER" id="PTHR43773:SF1">
    <property type="entry name" value="MAGNESIUM TRANSPORTER MGTE"/>
    <property type="match status" value="1"/>
</dbReference>
<dbReference type="PROSITE" id="PS51371">
    <property type="entry name" value="CBS"/>
    <property type="match status" value="1"/>
</dbReference>
<dbReference type="GO" id="GO:0005886">
    <property type="term" value="C:plasma membrane"/>
    <property type="evidence" value="ECO:0007669"/>
    <property type="project" value="UniProtKB-SubCell"/>
</dbReference>
<feature type="transmembrane region" description="Helical" evidence="9">
    <location>
        <begin position="394"/>
        <end position="416"/>
    </location>
</feature>